<proteinExistence type="predicted"/>
<evidence type="ECO:0000313" key="2">
    <source>
        <dbReference type="Proteomes" id="UP001066276"/>
    </source>
</evidence>
<name>A0AAV7WMB0_PLEWA</name>
<comment type="caution">
    <text evidence="1">The sequence shown here is derived from an EMBL/GenBank/DDBJ whole genome shotgun (WGS) entry which is preliminary data.</text>
</comment>
<dbReference type="Proteomes" id="UP001066276">
    <property type="component" value="Chromosome 1_1"/>
</dbReference>
<gene>
    <name evidence="1" type="ORF">NDU88_000998</name>
</gene>
<dbReference type="EMBL" id="JANPWB010000001">
    <property type="protein sequence ID" value="KAJ1213360.1"/>
    <property type="molecule type" value="Genomic_DNA"/>
</dbReference>
<organism evidence="1 2">
    <name type="scientific">Pleurodeles waltl</name>
    <name type="common">Iberian ribbed newt</name>
    <dbReference type="NCBI Taxonomy" id="8319"/>
    <lineage>
        <taxon>Eukaryota</taxon>
        <taxon>Metazoa</taxon>
        <taxon>Chordata</taxon>
        <taxon>Craniata</taxon>
        <taxon>Vertebrata</taxon>
        <taxon>Euteleostomi</taxon>
        <taxon>Amphibia</taxon>
        <taxon>Batrachia</taxon>
        <taxon>Caudata</taxon>
        <taxon>Salamandroidea</taxon>
        <taxon>Salamandridae</taxon>
        <taxon>Pleurodelinae</taxon>
        <taxon>Pleurodeles</taxon>
    </lineage>
</organism>
<evidence type="ECO:0000313" key="1">
    <source>
        <dbReference type="EMBL" id="KAJ1213360.1"/>
    </source>
</evidence>
<protein>
    <submittedName>
        <fullName evidence="1">Uncharacterized protein</fullName>
    </submittedName>
</protein>
<reference evidence="1" key="1">
    <citation type="journal article" date="2022" name="bioRxiv">
        <title>Sequencing and chromosome-scale assembly of the giantPleurodeles waltlgenome.</title>
        <authorList>
            <person name="Brown T."/>
            <person name="Elewa A."/>
            <person name="Iarovenko S."/>
            <person name="Subramanian E."/>
            <person name="Araus A.J."/>
            <person name="Petzold A."/>
            <person name="Susuki M."/>
            <person name="Suzuki K.-i.T."/>
            <person name="Hayashi T."/>
            <person name="Toyoda A."/>
            <person name="Oliveira C."/>
            <person name="Osipova E."/>
            <person name="Leigh N.D."/>
            <person name="Simon A."/>
            <person name="Yun M.H."/>
        </authorList>
    </citation>
    <scope>NUCLEOTIDE SEQUENCE</scope>
    <source>
        <strain evidence="1">20211129_DDA</strain>
        <tissue evidence="1">Liver</tissue>
    </source>
</reference>
<sequence length="94" mass="9957">MTDVNKESAGPSADVKTARTEVFGDVEAEMRTACKKPAEMQRTVVAGCKSTAYFRVVGFRPSALCGDGLSPLGAHIAHTIGKHSALHAGFFQSF</sequence>
<accession>A0AAV7WMB0</accession>
<keyword evidence="2" id="KW-1185">Reference proteome</keyword>
<dbReference type="AlphaFoldDB" id="A0AAV7WMB0"/>